<accession>A0A5B7YAT3</accession>
<dbReference type="RefSeq" id="WP_139755288.1">
    <property type="nucleotide sequence ID" value="NZ_CP039852.1"/>
</dbReference>
<evidence type="ECO:0000256" key="1">
    <source>
        <dbReference type="SAM" id="Phobius"/>
    </source>
</evidence>
<evidence type="ECO:0000313" key="2">
    <source>
        <dbReference type="EMBL" id="QCZ92535.1"/>
    </source>
</evidence>
<dbReference type="AlphaFoldDB" id="A0A5B7YAT3"/>
<name>A0A5B7YAT3_9ALTE</name>
<proteinExistence type="predicted"/>
<keyword evidence="3" id="KW-1185">Reference proteome</keyword>
<keyword evidence="1" id="KW-0812">Transmembrane</keyword>
<keyword evidence="1" id="KW-0472">Membrane</keyword>
<evidence type="ECO:0000313" key="3">
    <source>
        <dbReference type="Proteomes" id="UP000304912"/>
    </source>
</evidence>
<dbReference type="Proteomes" id="UP000304912">
    <property type="component" value="Chromosome"/>
</dbReference>
<dbReference type="OrthoDB" id="6332835at2"/>
<organism evidence="2 3">
    <name type="scientific">Salinimonas iocasae</name>
    <dbReference type="NCBI Taxonomy" id="2572577"/>
    <lineage>
        <taxon>Bacteria</taxon>
        <taxon>Pseudomonadati</taxon>
        <taxon>Pseudomonadota</taxon>
        <taxon>Gammaproteobacteria</taxon>
        <taxon>Alteromonadales</taxon>
        <taxon>Alteromonadaceae</taxon>
        <taxon>Alteromonas/Salinimonas group</taxon>
        <taxon>Salinimonas</taxon>
    </lineage>
</organism>
<feature type="transmembrane region" description="Helical" evidence="1">
    <location>
        <begin position="43"/>
        <end position="65"/>
    </location>
</feature>
<reference evidence="2 3" key="1">
    <citation type="submission" date="2019-04" db="EMBL/GenBank/DDBJ databases">
        <title>Salinimonas iocasae sp. nov., a halophilic bacterium isolated from the outer tube casing of tubeworms in Okinawa Trough.</title>
        <authorList>
            <person name="Zhang H."/>
            <person name="Wang H."/>
            <person name="Li C."/>
        </authorList>
    </citation>
    <scope>NUCLEOTIDE SEQUENCE [LARGE SCALE GENOMIC DNA]</scope>
    <source>
        <strain evidence="2 3">KX18D6</strain>
    </source>
</reference>
<feature type="transmembrane region" description="Helical" evidence="1">
    <location>
        <begin position="72"/>
        <end position="100"/>
    </location>
</feature>
<keyword evidence="1" id="KW-1133">Transmembrane helix</keyword>
<sequence length="120" mass="13056">MKNFFLAVAIAIILASGLGAAIWEWMDINIYFSDELLSPFDNLMLFLALAVLFVIVGFIVAISMFGAIIIGLVAAAAAVFTLGLSVFWPVLVVVAAIGIWRHHQKRASVRAYGSPPYIQE</sequence>
<gene>
    <name evidence="2" type="ORF">FBQ74_03190</name>
</gene>
<protein>
    <submittedName>
        <fullName evidence="2">Uncharacterized protein</fullName>
    </submittedName>
</protein>
<dbReference type="KEGG" id="salk:FBQ74_03190"/>
<dbReference type="EMBL" id="CP039852">
    <property type="protein sequence ID" value="QCZ92535.1"/>
    <property type="molecule type" value="Genomic_DNA"/>
</dbReference>